<evidence type="ECO:0000313" key="7">
    <source>
        <dbReference type="EMBL" id="OZI56906.1"/>
    </source>
</evidence>
<dbReference type="Pfam" id="PF02826">
    <property type="entry name" value="2-Hacid_dh_C"/>
    <property type="match status" value="1"/>
</dbReference>
<dbReference type="InterPro" id="IPR006140">
    <property type="entry name" value="D-isomer_DH_NAD-bd"/>
</dbReference>
<evidence type="ECO:0000256" key="2">
    <source>
        <dbReference type="ARBA" id="ARBA00023002"/>
    </source>
</evidence>
<sequence length="317" mass="34977">MSKQPLIVVRPYTPTDMAILEQTYDVYRLWEATDKVSFLRKFGPGVRALATDGEHGADAATMDLLPDLELVASFGVGLDAIDLSHARRRNIRVTHTPDVLTEDVADMAFGLLLACARRIPQCDSYVRQGRWLEGGPGLTTRVWGKRLGILGLGRVGRAVATRAEAFKLEIAYHDRCRFDDVHYRYFDDVAALALEVDFLVICASADTDTRGLIGSHVLDALGHDGMLINVARGAIVDEPVLLRYLREHLIAGAALDVFHNEPNIAREFGELDNVILQPHQSSATKETRASMGALVRDNLSAYFAGRPLLTEFLGPVR</sequence>
<dbReference type="InterPro" id="IPR006139">
    <property type="entry name" value="D-isomer_2_OHA_DH_cat_dom"/>
</dbReference>
<dbReference type="Pfam" id="PF00389">
    <property type="entry name" value="2-Hacid_dh"/>
    <property type="match status" value="1"/>
</dbReference>
<dbReference type="InterPro" id="IPR050223">
    <property type="entry name" value="D-isomer_2-hydroxyacid_DH"/>
</dbReference>
<dbReference type="AlphaFoldDB" id="A0A261U4M9"/>
<dbReference type="CDD" id="cd12156">
    <property type="entry name" value="HPPR"/>
    <property type="match status" value="1"/>
</dbReference>
<proteinExistence type="inferred from homology"/>
<feature type="domain" description="D-isomer specific 2-hydroxyacid dehydrogenase catalytic" evidence="5">
    <location>
        <begin position="8"/>
        <end position="309"/>
    </location>
</feature>
<feature type="domain" description="D-isomer specific 2-hydroxyacid dehydrogenase NAD-binding" evidence="6">
    <location>
        <begin position="109"/>
        <end position="280"/>
    </location>
</feature>
<dbReference type="Gene3D" id="3.40.50.720">
    <property type="entry name" value="NAD(P)-binding Rossmann-like Domain"/>
    <property type="match status" value="2"/>
</dbReference>
<protein>
    <submittedName>
        <fullName evidence="7">Hydroxyacid dehydrogenase</fullName>
    </submittedName>
</protein>
<dbReference type="SUPFAM" id="SSF52283">
    <property type="entry name" value="Formate/glycerate dehydrogenase catalytic domain-like"/>
    <property type="match status" value="1"/>
</dbReference>
<evidence type="ECO:0000256" key="3">
    <source>
        <dbReference type="ARBA" id="ARBA00023027"/>
    </source>
</evidence>
<dbReference type="PANTHER" id="PTHR10996">
    <property type="entry name" value="2-HYDROXYACID DEHYDROGENASE-RELATED"/>
    <property type="match status" value="1"/>
</dbReference>
<dbReference type="FunFam" id="3.40.50.720:FF:000213">
    <property type="entry name" value="Putative 2-hydroxyacid dehydrogenase"/>
    <property type="match status" value="1"/>
</dbReference>
<comment type="caution">
    <text evidence="7">The sequence shown here is derived from an EMBL/GenBank/DDBJ whole genome shotgun (WGS) entry which is preliminary data.</text>
</comment>
<evidence type="ECO:0000256" key="1">
    <source>
        <dbReference type="ARBA" id="ARBA00022857"/>
    </source>
</evidence>
<dbReference type="Proteomes" id="UP000216885">
    <property type="component" value="Unassembled WGS sequence"/>
</dbReference>
<comment type="similarity">
    <text evidence="4">Belongs to the D-isomer specific 2-hydroxyacid dehydrogenase family.</text>
</comment>
<dbReference type="SUPFAM" id="SSF51735">
    <property type="entry name" value="NAD(P)-binding Rossmann-fold domains"/>
    <property type="match status" value="1"/>
</dbReference>
<dbReference type="GO" id="GO:0030267">
    <property type="term" value="F:glyoxylate reductase (NADPH) activity"/>
    <property type="evidence" value="ECO:0007669"/>
    <property type="project" value="TreeGrafter"/>
</dbReference>
<keyword evidence="3" id="KW-0520">NAD</keyword>
<keyword evidence="8" id="KW-1185">Reference proteome</keyword>
<reference evidence="7 8" key="1">
    <citation type="submission" date="2017-05" db="EMBL/GenBank/DDBJ databases">
        <title>Complete and WGS of Bordetella genogroups.</title>
        <authorList>
            <person name="Spilker T."/>
            <person name="LiPuma J."/>
        </authorList>
    </citation>
    <scope>NUCLEOTIDE SEQUENCE [LARGE SCALE GENOMIC DNA]</scope>
    <source>
        <strain evidence="7 8">AU9919</strain>
    </source>
</reference>
<name>A0A261U4M9_9BORD</name>
<dbReference type="GO" id="GO:0016618">
    <property type="term" value="F:hydroxypyruvate reductase [NAD(P)H] activity"/>
    <property type="evidence" value="ECO:0007669"/>
    <property type="project" value="TreeGrafter"/>
</dbReference>
<dbReference type="EMBL" id="NEVQ01000013">
    <property type="protein sequence ID" value="OZI56906.1"/>
    <property type="molecule type" value="Genomic_DNA"/>
</dbReference>
<dbReference type="GO" id="GO:0051287">
    <property type="term" value="F:NAD binding"/>
    <property type="evidence" value="ECO:0007669"/>
    <property type="project" value="InterPro"/>
</dbReference>
<dbReference type="RefSeq" id="WP_094838355.1">
    <property type="nucleotide sequence ID" value="NZ_NEVQ01000013.1"/>
</dbReference>
<evidence type="ECO:0000256" key="4">
    <source>
        <dbReference type="RuleBase" id="RU003719"/>
    </source>
</evidence>
<accession>A0A261U4M9</accession>
<dbReference type="PANTHER" id="PTHR10996:SF178">
    <property type="entry name" value="2-HYDROXYACID DEHYDROGENASE YGL185C-RELATED"/>
    <property type="match status" value="1"/>
</dbReference>
<keyword evidence="1" id="KW-0521">NADP</keyword>
<organism evidence="7 8">
    <name type="scientific">Bordetella genomosp. 4</name>
    <dbReference type="NCBI Taxonomy" id="463044"/>
    <lineage>
        <taxon>Bacteria</taxon>
        <taxon>Pseudomonadati</taxon>
        <taxon>Pseudomonadota</taxon>
        <taxon>Betaproteobacteria</taxon>
        <taxon>Burkholderiales</taxon>
        <taxon>Alcaligenaceae</taxon>
        <taxon>Bordetella</taxon>
    </lineage>
</organism>
<evidence type="ECO:0000259" key="5">
    <source>
        <dbReference type="Pfam" id="PF00389"/>
    </source>
</evidence>
<dbReference type="GO" id="GO:0005829">
    <property type="term" value="C:cytosol"/>
    <property type="evidence" value="ECO:0007669"/>
    <property type="project" value="TreeGrafter"/>
</dbReference>
<keyword evidence="2 4" id="KW-0560">Oxidoreductase</keyword>
<gene>
    <name evidence="7" type="ORF">CAL20_16100</name>
</gene>
<evidence type="ECO:0000313" key="8">
    <source>
        <dbReference type="Proteomes" id="UP000216885"/>
    </source>
</evidence>
<dbReference type="InterPro" id="IPR036291">
    <property type="entry name" value="NAD(P)-bd_dom_sf"/>
</dbReference>
<evidence type="ECO:0000259" key="6">
    <source>
        <dbReference type="Pfam" id="PF02826"/>
    </source>
</evidence>